<feature type="transmembrane region" description="Helical" evidence="9">
    <location>
        <begin position="61"/>
        <end position="81"/>
    </location>
</feature>
<evidence type="ECO:0000313" key="11">
    <source>
        <dbReference type="EMBL" id="MBO9152517.1"/>
    </source>
</evidence>
<feature type="transmembrane region" description="Helical" evidence="9">
    <location>
        <begin position="170"/>
        <end position="193"/>
    </location>
</feature>
<evidence type="ECO:0000256" key="9">
    <source>
        <dbReference type="HAMAP-Rule" id="MF_00161"/>
    </source>
</evidence>
<gene>
    <name evidence="9" type="primary">lspA</name>
    <name evidence="11" type="ORF">J7I43_09870</name>
</gene>
<comment type="similarity">
    <text evidence="1 9 10">Belongs to the peptidase A8 family.</text>
</comment>
<keyword evidence="6 9" id="KW-0378">Hydrolase</keyword>
<dbReference type="HAMAP" id="MF_00161">
    <property type="entry name" value="LspA"/>
    <property type="match status" value="1"/>
</dbReference>
<evidence type="ECO:0000256" key="6">
    <source>
        <dbReference type="ARBA" id="ARBA00022801"/>
    </source>
</evidence>
<comment type="function">
    <text evidence="9">This protein specifically catalyzes the removal of signal peptides from prolipoproteins.</text>
</comment>
<evidence type="ECO:0000256" key="1">
    <source>
        <dbReference type="ARBA" id="ARBA00006139"/>
    </source>
</evidence>
<comment type="pathway">
    <text evidence="9">Protein modification; lipoprotein biosynthesis (signal peptide cleavage).</text>
</comment>
<dbReference type="NCBIfam" id="NF011369">
    <property type="entry name" value="PRK14788.1"/>
    <property type="match status" value="1"/>
</dbReference>
<evidence type="ECO:0000313" key="12">
    <source>
        <dbReference type="Proteomes" id="UP000679126"/>
    </source>
</evidence>
<accession>A0ABS3YCV6</accession>
<dbReference type="PRINTS" id="PR00781">
    <property type="entry name" value="LIPOSIGPTASE"/>
</dbReference>
<evidence type="ECO:0000256" key="7">
    <source>
        <dbReference type="ARBA" id="ARBA00022989"/>
    </source>
</evidence>
<comment type="caution">
    <text evidence="11">The sequence shown here is derived from an EMBL/GenBank/DDBJ whole genome shotgun (WGS) entry which is preliminary data.</text>
</comment>
<comment type="caution">
    <text evidence="9">Lacks conserved residue(s) required for the propagation of feature annotation.</text>
</comment>
<dbReference type="EMBL" id="JAGHKP010000002">
    <property type="protein sequence ID" value="MBO9152517.1"/>
    <property type="molecule type" value="Genomic_DNA"/>
</dbReference>
<keyword evidence="12" id="KW-1185">Reference proteome</keyword>
<feature type="transmembrane region" description="Helical" evidence="9">
    <location>
        <begin position="93"/>
        <end position="117"/>
    </location>
</feature>
<reference evidence="12" key="1">
    <citation type="submission" date="2021-03" db="EMBL/GenBank/DDBJ databases">
        <title>Assistant Professor.</title>
        <authorList>
            <person name="Huq M.A."/>
        </authorList>
    </citation>
    <scope>NUCLEOTIDE SEQUENCE [LARGE SCALE GENOMIC DNA]</scope>
    <source>
        <strain evidence="12">MAH-28</strain>
    </source>
</reference>
<comment type="catalytic activity">
    <reaction evidence="9">
        <text>Release of signal peptides from bacterial membrane prolipoproteins. Hydrolyzes -Xaa-Yaa-Zaa-|-(S,diacylglyceryl)Cys-, in which Xaa is hydrophobic (preferably Leu), and Yaa (Ala or Ser) and Zaa (Gly or Ala) have small, neutral side chains.</text>
        <dbReference type="EC" id="3.4.23.36"/>
    </reaction>
</comment>
<name>A0ABS3YCV6_9BACT</name>
<proteinExistence type="inferred from homology"/>
<evidence type="ECO:0000256" key="2">
    <source>
        <dbReference type="ARBA" id="ARBA00022475"/>
    </source>
</evidence>
<evidence type="ECO:0000256" key="10">
    <source>
        <dbReference type="RuleBase" id="RU004181"/>
    </source>
</evidence>
<keyword evidence="3 9" id="KW-0645">Protease</keyword>
<dbReference type="PANTHER" id="PTHR33695">
    <property type="entry name" value="LIPOPROTEIN SIGNAL PEPTIDASE"/>
    <property type="match status" value="1"/>
</dbReference>
<keyword evidence="2 9" id="KW-1003">Cell membrane</keyword>
<dbReference type="InterPro" id="IPR001872">
    <property type="entry name" value="Peptidase_A8"/>
</dbReference>
<evidence type="ECO:0000256" key="5">
    <source>
        <dbReference type="ARBA" id="ARBA00022750"/>
    </source>
</evidence>
<feature type="active site" evidence="9">
    <location>
        <position position="146"/>
    </location>
</feature>
<comment type="subcellular location">
    <subcellularLocation>
        <location evidence="9">Cell membrane</location>
        <topology evidence="9">Multi-pass membrane protein</topology>
    </subcellularLocation>
</comment>
<protein>
    <recommendedName>
        <fullName evidence="9">Lipoprotein signal peptidase</fullName>
        <ecNumber evidence="9">3.4.23.36</ecNumber>
    </recommendedName>
    <alternativeName>
        <fullName evidence="9">Prolipoprotein signal peptidase</fullName>
    </alternativeName>
    <alternativeName>
        <fullName evidence="9">Signal peptidase II</fullName>
        <shortName evidence="9">SPase II</shortName>
    </alternativeName>
</protein>
<sequence>MKYRHIVLIVVLILIVDQALKFWIKTNMTIAEQFPVISDWFFIHFIENEGMAYGLKFGGEFGKIALTLFRLIAVVIGFFYMRKLVKEKYHNGLLVCGALILAGAAGNLIDSMFYGLIFSESTRYELAQFMPADGGYGTFLHGNVVDMLYFPLFDGTLPNWVPIWGGEHIIFFRPVFNIADAAISVGVITILLFQKRFLHKKTEAGGQPVSSTPAIDDTQKVM</sequence>
<dbReference type="PANTHER" id="PTHR33695:SF1">
    <property type="entry name" value="LIPOPROTEIN SIGNAL PEPTIDASE"/>
    <property type="match status" value="1"/>
</dbReference>
<keyword evidence="7 9" id="KW-1133">Transmembrane helix</keyword>
<keyword evidence="4 9" id="KW-0812">Transmembrane</keyword>
<organism evidence="11 12">
    <name type="scientific">Chitinophaga chungangae</name>
    <dbReference type="NCBI Taxonomy" id="2821488"/>
    <lineage>
        <taxon>Bacteria</taxon>
        <taxon>Pseudomonadati</taxon>
        <taxon>Bacteroidota</taxon>
        <taxon>Chitinophagia</taxon>
        <taxon>Chitinophagales</taxon>
        <taxon>Chitinophagaceae</taxon>
        <taxon>Chitinophaga</taxon>
    </lineage>
</organism>
<dbReference type="EC" id="3.4.23.36" evidence="9"/>
<dbReference type="Proteomes" id="UP000679126">
    <property type="component" value="Unassembled WGS sequence"/>
</dbReference>
<evidence type="ECO:0000256" key="8">
    <source>
        <dbReference type="ARBA" id="ARBA00023136"/>
    </source>
</evidence>
<dbReference type="Pfam" id="PF01252">
    <property type="entry name" value="Peptidase_A8"/>
    <property type="match status" value="1"/>
</dbReference>
<keyword evidence="5 9" id="KW-0064">Aspartyl protease</keyword>
<dbReference type="GO" id="GO:0004190">
    <property type="term" value="F:aspartic-type endopeptidase activity"/>
    <property type="evidence" value="ECO:0007669"/>
    <property type="project" value="UniProtKB-EC"/>
</dbReference>
<evidence type="ECO:0000256" key="4">
    <source>
        <dbReference type="ARBA" id="ARBA00022692"/>
    </source>
</evidence>
<feature type="active site" evidence="9">
    <location>
        <position position="180"/>
    </location>
</feature>
<keyword evidence="8 9" id="KW-0472">Membrane</keyword>
<evidence type="ECO:0000256" key="3">
    <source>
        <dbReference type="ARBA" id="ARBA00022670"/>
    </source>
</evidence>
<dbReference type="RefSeq" id="WP_209145505.1">
    <property type="nucleotide sequence ID" value="NZ_JAGHKP010000002.1"/>
</dbReference>
<keyword evidence="11" id="KW-0449">Lipoprotein</keyword>